<evidence type="ECO:0000256" key="5">
    <source>
        <dbReference type="ARBA" id="ARBA00022490"/>
    </source>
</evidence>
<feature type="binding site" evidence="9">
    <location>
        <position position="8"/>
    </location>
    <ligand>
        <name>a divalent metal cation</name>
        <dbReference type="ChEBI" id="CHEBI:60240"/>
    </ligand>
</feature>
<dbReference type="HOGENOM" id="CLU_045192_1_3_0"/>
<proteinExistence type="inferred from homology"/>
<dbReference type="InterPro" id="IPR036523">
    <property type="entry name" value="SurE-like_sf"/>
</dbReference>
<evidence type="ECO:0000256" key="4">
    <source>
        <dbReference type="ARBA" id="ARBA00011062"/>
    </source>
</evidence>
<comment type="catalytic activity">
    <reaction evidence="1 9">
        <text>a ribonucleoside 5'-phosphate + H2O = a ribonucleoside + phosphate</text>
        <dbReference type="Rhea" id="RHEA:12484"/>
        <dbReference type="ChEBI" id="CHEBI:15377"/>
        <dbReference type="ChEBI" id="CHEBI:18254"/>
        <dbReference type="ChEBI" id="CHEBI:43474"/>
        <dbReference type="ChEBI" id="CHEBI:58043"/>
        <dbReference type="EC" id="3.1.3.5"/>
    </reaction>
</comment>
<gene>
    <name evidence="9" type="primary">surE</name>
    <name evidence="11" type="ordered locus">Caur_2681</name>
</gene>
<accession>A9WJI2</accession>
<dbReference type="PANTHER" id="PTHR30457">
    <property type="entry name" value="5'-NUCLEOTIDASE SURE"/>
    <property type="match status" value="1"/>
</dbReference>
<dbReference type="EMBL" id="CP000909">
    <property type="protein sequence ID" value="ABY35886.1"/>
    <property type="molecule type" value="Genomic_DNA"/>
</dbReference>
<dbReference type="GO" id="GO:0000166">
    <property type="term" value="F:nucleotide binding"/>
    <property type="evidence" value="ECO:0007669"/>
    <property type="project" value="UniProtKB-KW"/>
</dbReference>
<dbReference type="InParanoid" id="A9WJI2"/>
<dbReference type="EC" id="3.1.3.5" evidence="9"/>
<feature type="domain" description="Survival protein SurE-like phosphatase/nucleotidase" evidence="10">
    <location>
        <begin position="4"/>
        <end position="189"/>
    </location>
</feature>
<feature type="binding site" evidence="9">
    <location>
        <position position="95"/>
    </location>
    <ligand>
        <name>a divalent metal cation</name>
        <dbReference type="ChEBI" id="CHEBI:60240"/>
    </ligand>
</feature>
<evidence type="ECO:0000256" key="3">
    <source>
        <dbReference type="ARBA" id="ARBA00004496"/>
    </source>
</evidence>
<evidence type="ECO:0000256" key="2">
    <source>
        <dbReference type="ARBA" id="ARBA00001946"/>
    </source>
</evidence>
<evidence type="ECO:0000256" key="7">
    <source>
        <dbReference type="ARBA" id="ARBA00022741"/>
    </source>
</evidence>
<dbReference type="PATRIC" id="fig|324602.8.peg.3022"/>
<dbReference type="Proteomes" id="UP000002008">
    <property type="component" value="Chromosome"/>
</dbReference>
<dbReference type="InterPro" id="IPR030048">
    <property type="entry name" value="SurE"/>
</dbReference>
<dbReference type="NCBIfam" id="TIGR00087">
    <property type="entry name" value="surE"/>
    <property type="match status" value="1"/>
</dbReference>
<dbReference type="GO" id="GO:0046872">
    <property type="term" value="F:metal ion binding"/>
    <property type="evidence" value="ECO:0007669"/>
    <property type="project" value="UniProtKB-UniRule"/>
</dbReference>
<dbReference type="Gene3D" id="3.40.1210.10">
    <property type="entry name" value="Survival protein SurE-like phosphatase/nucleotidase"/>
    <property type="match status" value="1"/>
</dbReference>
<comment type="function">
    <text evidence="9">Nucleotidase that shows phosphatase activity on nucleoside 5'-monophosphates.</text>
</comment>
<evidence type="ECO:0000259" key="10">
    <source>
        <dbReference type="Pfam" id="PF01975"/>
    </source>
</evidence>
<dbReference type="Pfam" id="PF01975">
    <property type="entry name" value="SurE"/>
    <property type="match status" value="1"/>
</dbReference>
<dbReference type="SUPFAM" id="SSF64167">
    <property type="entry name" value="SurE-like"/>
    <property type="match status" value="1"/>
</dbReference>
<organism evidence="11 12">
    <name type="scientific">Chloroflexus aurantiacus (strain ATCC 29366 / DSM 635 / J-10-fl)</name>
    <dbReference type="NCBI Taxonomy" id="324602"/>
    <lineage>
        <taxon>Bacteria</taxon>
        <taxon>Bacillati</taxon>
        <taxon>Chloroflexota</taxon>
        <taxon>Chloroflexia</taxon>
        <taxon>Chloroflexales</taxon>
        <taxon>Chloroflexineae</taxon>
        <taxon>Chloroflexaceae</taxon>
        <taxon>Chloroflexus</taxon>
    </lineage>
</organism>
<dbReference type="GO" id="GO:0004309">
    <property type="term" value="F:exopolyphosphatase activity"/>
    <property type="evidence" value="ECO:0000318"/>
    <property type="project" value="GO_Central"/>
</dbReference>
<evidence type="ECO:0000256" key="8">
    <source>
        <dbReference type="ARBA" id="ARBA00022801"/>
    </source>
</evidence>
<comment type="similarity">
    <text evidence="4 9">Belongs to the SurE nucleotidase family.</text>
</comment>
<evidence type="ECO:0000256" key="1">
    <source>
        <dbReference type="ARBA" id="ARBA00000815"/>
    </source>
</evidence>
<dbReference type="EnsemblBacteria" id="ABY35886">
    <property type="protein sequence ID" value="ABY35886"/>
    <property type="gene ID" value="Caur_2681"/>
</dbReference>
<comment type="subcellular location">
    <subcellularLocation>
        <location evidence="3 9">Cytoplasm</location>
    </subcellularLocation>
</comment>
<dbReference type="HAMAP" id="MF_00060">
    <property type="entry name" value="SurE"/>
    <property type="match status" value="1"/>
</dbReference>
<dbReference type="KEGG" id="cau:Caur_2681"/>
<dbReference type="eggNOG" id="COG0496">
    <property type="taxonomic scope" value="Bacteria"/>
</dbReference>
<feature type="binding site" evidence="9">
    <location>
        <position position="9"/>
    </location>
    <ligand>
        <name>a divalent metal cation</name>
        <dbReference type="ChEBI" id="CHEBI:60240"/>
    </ligand>
</feature>
<dbReference type="GO" id="GO:0008253">
    <property type="term" value="F:5'-nucleotidase activity"/>
    <property type="evidence" value="ECO:0000318"/>
    <property type="project" value="GO_Central"/>
</dbReference>
<evidence type="ECO:0000313" key="11">
    <source>
        <dbReference type="EMBL" id="ABY35886.1"/>
    </source>
</evidence>
<dbReference type="AlphaFoldDB" id="A9WJI2"/>
<reference evidence="12" key="1">
    <citation type="journal article" date="2011" name="BMC Genomics">
        <title>Complete genome sequence of the filamentous anoxygenic phototrophic bacterium Chloroflexus aurantiacus.</title>
        <authorList>
            <person name="Tang K.H."/>
            <person name="Barry K."/>
            <person name="Chertkov O."/>
            <person name="Dalin E."/>
            <person name="Han C.S."/>
            <person name="Hauser L.J."/>
            <person name="Honchak B.M."/>
            <person name="Karbach L.E."/>
            <person name="Land M.L."/>
            <person name="Lapidus A."/>
            <person name="Larimer F.W."/>
            <person name="Mikhailova N."/>
            <person name="Pitluck S."/>
            <person name="Pierson B.K."/>
            <person name="Blankenship R.E."/>
        </authorList>
    </citation>
    <scope>NUCLEOTIDE SEQUENCE [LARGE SCALE GENOMIC DNA]</scope>
    <source>
        <strain evidence="12">ATCC 29366 / DSM 635 / J-10-fl</strain>
    </source>
</reference>
<dbReference type="PANTHER" id="PTHR30457:SF12">
    <property type="entry name" value="5'_3'-NUCLEOTIDASE SURE"/>
    <property type="match status" value="1"/>
</dbReference>
<dbReference type="GO" id="GO:0005737">
    <property type="term" value="C:cytoplasm"/>
    <property type="evidence" value="ECO:0007669"/>
    <property type="project" value="UniProtKB-SubCell"/>
</dbReference>
<feature type="binding site" evidence="9">
    <location>
        <position position="39"/>
    </location>
    <ligand>
        <name>a divalent metal cation</name>
        <dbReference type="ChEBI" id="CHEBI:60240"/>
    </ligand>
</feature>
<dbReference type="FunFam" id="3.40.1210.10:FF:000001">
    <property type="entry name" value="5'/3'-nucleotidase SurE"/>
    <property type="match status" value="1"/>
</dbReference>
<comment type="cofactor">
    <cofactor evidence="2">
        <name>Mg(2+)</name>
        <dbReference type="ChEBI" id="CHEBI:18420"/>
    </cofactor>
</comment>
<dbReference type="NCBIfam" id="NF001490">
    <property type="entry name" value="PRK00346.1-4"/>
    <property type="match status" value="1"/>
</dbReference>
<keyword evidence="7 9" id="KW-0547">Nucleotide-binding</keyword>
<name>A9WJI2_CHLAA</name>
<evidence type="ECO:0000313" key="12">
    <source>
        <dbReference type="Proteomes" id="UP000002008"/>
    </source>
</evidence>
<dbReference type="GO" id="GO:0008254">
    <property type="term" value="F:3'-nucleotidase activity"/>
    <property type="evidence" value="ECO:0000318"/>
    <property type="project" value="GO_Central"/>
</dbReference>
<comment type="cofactor">
    <cofactor evidence="9">
        <name>a divalent metal cation</name>
        <dbReference type="ChEBI" id="CHEBI:60240"/>
    </cofactor>
    <text evidence="9">Binds 1 divalent metal cation per subunit.</text>
</comment>
<keyword evidence="12" id="KW-1185">Reference proteome</keyword>
<evidence type="ECO:0000256" key="9">
    <source>
        <dbReference type="HAMAP-Rule" id="MF_00060"/>
    </source>
</evidence>
<keyword evidence="6 9" id="KW-0479">Metal-binding</keyword>
<evidence type="ECO:0000256" key="6">
    <source>
        <dbReference type="ARBA" id="ARBA00022723"/>
    </source>
</evidence>
<protein>
    <recommendedName>
        <fullName evidence="9">5'-nucleotidase SurE</fullName>
        <ecNumber evidence="9">3.1.3.5</ecNumber>
    </recommendedName>
    <alternativeName>
        <fullName evidence="9">Nucleoside 5'-monophosphate phosphohydrolase</fullName>
    </alternativeName>
</protein>
<dbReference type="STRING" id="324602.Caur_2681"/>
<keyword evidence="8 9" id="KW-0378">Hydrolase</keyword>
<keyword evidence="5 9" id="KW-0963">Cytoplasm</keyword>
<dbReference type="InterPro" id="IPR002828">
    <property type="entry name" value="SurE-like_Pase/nucleotidase"/>
</dbReference>
<dbReference type="RefSeq" id="WP_012258539.1">
    <property type="nucleotide sequence ID" value="NC_010175.1"/>
</dbReference>
<sequence length="254" mass="27752">MYFLVTNDDGYQSPGLVALRAALSDIGEVAVVAPDRNWSAAGHYRKLFDPLRAWEGTLSDGSPALICDGTPADCVALAVMGLLDRKPDLVVSGINLGANLGTDLLYSGTVAAAMEGLVFGIPGLAVSQVRPKDGKWDFRAAQIAVRQLVTLIHERSLPSEVLLNLNIPAVPPTSLRGIKVGRLGRRVYRDELVVRYDPRGRPYYWIDGAEPEDHYEEGTDIAAISDGYASLTPVHMDLTSHRWLEELRSWELEG</sequence>